<organism evidence="2 3">
    <name type="scientific">Komagataeibacter swingsii</name>
    <dbReference type="NCBI Taxonomy" id="215220"/>
    <lineage>
        <taxon>Bacteria</taxon>
        <taxon>Pseudomonadati</taxon>
        <taxon>Pseudomonadota</taxon>
        <taxon>Alphaproteobacteria</taxon>
        <taxon>Acetobacterales</taxon>
        <taxon>Acetobacteraceae</taxon>
        <taxon>Komagataeibacter</taxon>
    </lineage>
</organism>
<dbReference type="EMBL" id="JABXXS010000042">
    <property type="protein sequence ID" value="NVN38107.1"/>
    <property type="molecule type" value="Genomic_DNA"/>
</dbReference>
<proteinExistence type="predicted"/>
<dbReference type="SUPFAM" id="SSF48452">
    <property type="entry name" value="TPR-like"/>
    <property type="match status" value="1"/>
</dbReference>
<reference evidence="2 3" key="1">
    <citation type="submission" date="2020-06" db="EMBL/GenBank/DDBJ databases">
        <title>Description of novel acetic acid bacteria.</title>
        <authorList>
            <person name="Sombolestani A."/>
        </authorList>
    </citation>
    <scope>NUCLEOTIDE SEQUENCE [LARGE SCALE GENOMIC DNA]</scope>
    <source>
        <strain evidence="2 3">LMG 25</strain>
    </source>
</reference>
<dbReference type="InterPro" id="IPR019734">
    <property type="entry name" value="TPR_rpt"/>
</dbReference>
<dbReference type="Pfam" id="PF00534">
    <property type="entry name" value="Glycos_transf_1"/>
    <property type="match status" value="1"/>
</dbReference>
<dbReference type="InterPro" id="IPR011990">
    <property type="entry name" value="TPR-like_helical_dom_sf"/>
</dbReference>
<dbReference type="Gene3D" id="3.40.50.2000">
    <property type="entry name" value="Glycogen Phosphorylase B"/>
    <property type="match status" value="1"/>
</dbReference>
<sequence length="720" mass="82320">MKFPFGGRNAELIRMARAEKKAKNWSTAADLYLDYLSRAGRNARTFKHIVQLGNCLKDAGRYEEALVAYNDAEKINNHSSDLYLQRGHLFKLLKNSAASAYAYQKAYNLDSSNHHAKSEIEHSGAYAIAHAPLPEEDQVLRTIWLDVSDFLIYAKHNTSMSGIQRVIANLVLYLRDFTALGWRVVPVSPEYNNDRVLAVKTEDMVELINLYDSLQCDHETILKSVKKAYDGRTQVWPAVGDVLCIAGAFWILPNYDGVMRLKQKGMIFCPFIHDLLQIREPEYVQRAATDKFQIQMSDASELSDFIFTNSEYVASDVRVYIEKTKLSDIPVRAVVLPTELKMTTNTYSIDNEKIKFVVNHDYVLCVSTIEIRKNHQLLISVWENLRAEMGDKAPLLVFVGKWGWQIEELRSYIEQKGYIDDWLFVFNGIPDVEMEYLYKYCMFTVYPSFAEGFGLPIGESLVYGKPCIASNTTSMPEVGGDFVRYIDPFDVEEAYPIIRKPIVDRQDLEQWQTKIWQDFRPKRWVDFCSEFYNEIIKAADSIKSDVTSSFVYLPPEHLIEGGDHDILIHAAENKPIVTFRAARIVNWYSSTNWGCWSSARRAEIAFRTTFAEGEKVFVFLRLYRASYNAANPFVIVDGGAGNQTAPLTEHATFYRFTAQVQKGGVIHIKLLARGYFPSIKGRNIFIAWSGFAYCRHDDHHALMATLNALLPVAKDNNISD</sequence>
<feature type="domain" description="Glycosyl transferase family 1" evidence="1">
    <location>
        <begin position="353"/>
        <end position="511"/>
    </location>
</feature>
<name>A0A850P0B9_9PROT</name>
<keyword evidence="2" id="KW-0808">Transferase</keyword>
<dbReference type="SUPFAM" id="SSF53756">
    <property type="entry name" value="UDP-Glycosyltransferase/glycogen phosphorylase"/>
    <property type="match status" value="1"/>
</dbReference>
<dbReference type="PANTHER" id="PTHR46401:SF9">
    <property type="entry name" value="MANNOSYLTRANSFERASE A"/>
    <property type="match status" value="1"/>
</dbReference>
<evidence type="ECO:0000313" key="3">
    <source>
        <dbReference type="Proteomes" id="UP000522590"/>
    </source>
</evidence>
<comment type="caution">
    <text evidence="2">The sequence shown here is derived from an EMBL/GenBank/DDBJ whole genome shotgun (WGS) entry which is preliminary data.</text>
</comment>
<dbReference type="RefSeq" id="WP_176643815.1">
    <property type="nucleotide sequence ID" value="NZ_JABXXS010000042.1"/>
</dbReference>
<accession>A0A850P0B9</accession>
<dbReference type="GO" id="GO:0016757">
    <property type="term" value="F:glycosyltransferase activity"/>
    <property type="evidence" value="ECO:0007669"/>
    <property type="project" value="InterPro"/>
</dbReference>
<evidence type="ECO:0000313" key="2">
    <source>
        <dbReference type="EMBL" id="NVN38107.1"/>
    </source>
</evidence>
<dbReference type="PANTHER" id="PTHR46401">
    <property type="entry name" value="GLYCOSYLTRANSFERASE WBBK-RELATED"/>
    <property type="match status" value="1"/>
</dbReference>
<dbReference type="CDD" id="cd03809">
    <property type="entry name" value="GT4_MtfB-like"/>
    <property type="match status" value="1"/>
</dbReference>
<dbReference type="AlphaFoldDB" id="A0A850P0B9"/>
<dbReference type="Gene3D" id="1.25.40.10">
    <property type="entry name" value="Tetratricopeptide repeat domain"/>
    <property type="match status" value="1"/>
</dbReference>
<gene>
    <name evidence="2" type="ORF">HUK81_14420</name>
</gene>
<protein>
    <submittedName>
        <fullName evidence="2">Glycosyltransferase</fullName>
    </submittedName>
</protein>
<dbReference type="SMART" id="SM00028">
    <property type="entry name" value="TPR"/>
    <property type="match status" value="2"/>
</dbReference>
<dbReference type="Proteomes" id="UP000522590">
    <property type="component" value="Unassembled WGS sequence"/>
</dbReference>
<dbReference type="InterPro" id="IPR001296">
    <property type="entry name" value="Glyco_trans_1"/>
</dbReference>
<evidence type="ECO:0000259" key="1">
    <source>
        <dbReference type="Pfam" id="PF00534"/>
    </source>
</evidence>